<evidence type="ECO:0000313" key="1">
    <source>
        <dbReference type="EMBL" id="DAD79319.1"/>
    </source>
</evidence>
<dbReference type="EMBL" id="BK014863">
    <property type="protein sequence ID" value="DAD79319.1"/>
    <property type="molecule type" value="Genomic_DNA"/>
</dbReference>
<reference evidence="1" key="1">
    <citation type="journal article" date="2021" name="Proc. Natl. Acad. Sci. U.S.A.">
        <title>A Catalog of Tens of Thousands of Viruses from Human Metagenomes Reveals Hidden Associations with Chronic Diseases.</title>
        <authorList>
            <person name="Tisza M.J."/>
            <person name="Buck C.B."/>
        </authorList>
    </citation>
    <scope>NUCLEOTIDE SEQUENCE</scope>
    <source>
        <strain evidence="1">CtNQr16</strain>
    </source>
</reference>
<accession>A0A8S5MB49</accession>
<organism evidence="1">
    <name type="scientific">Myoviridae sp. ctNQr16</name>
    <dbReference type="NCBI Taxonomy" id="2826644"/>
    <lineage>
        <taxon>Viruses</taxon>
        <taxon>Duplodnaviria</taxon>
        <taxon>Heunggongvirae</taxon>
        <taxon>Uroviricota</taxon>
        <taxon>Caudoviricetes</taxon>
    </lineage>
</organism>
<name>A0A8S5MB49_9CAUD</name>
<proteinExistence type="predicted"/>
<protein>
    <submittedName>
        <fullName evidence="1">Replication regulatory protein</fullName>
    </submittedName>
</protein>
<sequence length="64" mass="7099">MPKGEPNSQTIASQKWNAKAGYVAKTYKLKKDVADAFAETCDKLGVSKASQLTKMMTEFIEQNK</sequence>